<dbReference type="SUPFAM" id="SSF54076">
    <property type="entry name" value="RNase A-like"/>
    <property type="match status" value="1"/>
</dbReference>
<sequence>MVGVKQAILAATLSVLALASPLEKRQDDTGCMFFIDLINDCKQMYGGSWDICKNPKNTFDIPDCNGETGKKKVCEYHQVKECKKVYGGCYNEGEPVPLWEKPTCP</sequence>
<feature type="chain" id="PRO_5034587154" description="Antifungal protein" evidence="1">
    <location>
        <begin position="20"/>
        <end position="105"/>
    </location>
</feature>
<evidence type="ECO:0000256" key="1">
    <source>
        <dbReference type="SAM" id="SignalP"/>
    </source>
</evidence>
<comment type="caution">
    <text evidence="2">The sequence shown here is derived from an EMBL/GenBank/DDBJ whole genome shotgun (WGS) entry which is preliminary data.</text>
</comment>
<keyword evidence="1" id="KW-0732">Signal</keyword>
<name>A0A8H6VGJ9_9PEZI</name>
<evidence type="ECO:0000313" key="2">
    <source>
        <dbReference type="EMBL" id="KAF7186110.1"/>
    </source>
</evidence>
<evidence type="ECO:0008006" key="4">
    <source>
        <dbReference type="Google" id="ProtNLM"/>
    </source>
</evidence>
<gene>
    <name evidence="2" type="ORF">HII31_12571</name>
</gene>
<dbReference type="Proteomes" id="UP000660729">
    <property type="component" value="Unassembled WGS sequence"/>
</dbReference>
<protein>
    <recommendedName>
        <fullName evidence="4">Antifungal protein</fullName>
    </recommendedName>
</protein>
<dbReference type="AlphaFoldDB" id="A0A8H6VGJ9"/>
<accession>A0A8H6VGJ9</accession>
<evidence type="ECO:0000313" key="3">
    <source>
        <dbReference type="Proteomes" id="UP000660729"/>
    </source>
</evidence>
<keyword evidence="3" id="KW-1185">Reference proteome</keyword>
<dbReference type="OrthoDB" id="3641654at2759"/>
<dbReference type="EMBL" id="JABCIY010000268">
    <property type="protein sequence ID" value="KAF7186110.1"/>
    <property type="molecule type" value="Genomic_DNA"/>
</dbReference>
<organism evidence="2 3">
    <name type="scientific">Pseudocercospora fuligena</name>
    <dbReference type="NCBI Taxonomy" id="685502"/>
    <lineage>
        <taxon>Eukaryota</taxon>
        <taxon>Fungi</taxon>
        <taxon>Dikarya</taxon>
        <taxon>Ascomycota</taxon>
        <taxon>Pezizomycotina</taxon>
        <taxon>Dothideomycetes</taxon>
        <taxon>Dothideomycetidae</taxon>
        <taxon>Mycosphaerellales</taxon>
        <taxon>Mycosphaerellaceae</taxon>
        <taxon>Pseudocercospora</taxon>
    </lineage>
</organism>
<feature type="signal peptide" evidence="1">
    <location>
        <begin position="1"/>
        <end position="19"/>
    </location>
</feature>
<reference evidence="2" key="1">
    <citation type="submission" date="2020-04" db="EMBL/GenBank/DDBJ databases">
        <title>Draft genome resource of the tomato pathogen Pseudocercospora fuligena.</title>
        <authorList>
            <person name="Zaccaron A."/>
        </authorList>
    </citation>
    <scope>NUCLEOTIDE SEQUENCE</scope>
    <source>
        <strain evidence="2">PF001</strain>
    </source>
</reference>
<proteinExistence type="predicted"/>
<dbReference type="InterPro" id="IPR036816">
    <property type="entry name" value="RNaseA-like_dom_sf"/>
</dbReference>